<evidence type="ECO:0000313" key="5">
    <source>
        <dbReference type="EMBL" id="RGC35152.1"/>
    </source>
</evidence>
<evidence type="ECO:0000256" key="3">
    <source>
        <dbReference type="ARBA" id="ARBA00022833"/>
    </source>
</evidence>
<evidence type="ECO:0000313" key="6">
    <source>
        <dbReference type="Proteomes" id="UP000261111"/>
    </source>
</evidence>
<evidence type="ECO:0000256" key="2">
    <source>
        <dbReference type="ARBA" id="ARBA00022771"/>
    </source>
</evidence>
<name>A0A3E2X2Q5_9FIRM</name>
<dbReference type="PANTHER" id="PTHR30313:SF2">
    <property type="entry name" value="DNA PRIMASE"/>
    <property type="match status" value="1"/>
</dbReference>
<evidence type="ECO:0000259" key="4">
    <source>
        <dbReference type="SMART" id="SM00400"/>
    </source>
</evidence>
<proteinExistence type="predicted"/>
<keyword evidence="3" id="KW-0862">Zinc</keyword>
<dbReference type="Proteomes" id="UP000261111">
    <property type="component" value="Unassembled WGS sequence"/>
</dbReference>
<dbReference type="InterPro" id="IPR036977">
    <property type="entry name" value="DNA_primase_Znf_CHC2"/>
</dbReference>
<keyword evidence="2" id="KW-0863">Zinc-finger</keyword>
<accession>A0A3E2X2Q5</accession>
<reference evidence="5 6" key="1">
    <citation type="submission" date="2018-08" db="EMBL/GenBank/DDBJ databases">
        <title>A genome reference for cultivated species of the human gut microbiota.</title>
        <authorList>
            <person name="Zou Y."/>
            <person name="Xue W."/>
            <person name="Luo G."/>
        </authorList>
    </citation>
    <scope>NUCLEOTIDE SEQUENCE [LARGE SCALE GENOMIC DNA]</scope>
    <source>
        <strain evidence="5 6">AF19-21</strain>
    </source>
</reference>
<dbReference type="InterPro" id="IPR050219">
    <property type="entry name" value="DnaG_primase"/>
</dbReference>
<keyword evidence="1" id="KW-0479">Metal-binding</keyword>
<dbReference type="AlphaFoldDB" id="A0A3E2X2Q5"/>
<comment type="caution">
    <text evidence="5">The sequence shown here is derived from an EMBL/GenBank/DDBJ whole genome shotgun (WGS) entry which is preliminary data.</text>
</comment>
<dbReference type="GO" id="GO:0003677">
    <property type="term" value="F:DNA binding"/>
    <property type="evidence" value="ECO:0007669"/>
    <property type="project" value="InterPro"/>
</dbReference>
<dbReference type="EMBL" id="QVIA01000002">
    <property type="protein sequence ID" value="RGC35152.1"/>
    <property type="molecule type" value="Genomic_DNA"/>
</dbReference>
<dbReference type="SMART" id="SM00400">
    <property type="entry name" value="ZnF_CHCC"/>
    <property type="match status" value="1"/>
</dbReference>
<sequence length="160" mass="18834">MTKEEIKATYSMWDILARYGIQPNRSGFVQCPFHKGDREPSMKIYRDGYNCFACGANGDIFSFIMTMEDQGFKEVYLSLGGTYENETYSDKLARYHAMKEQEMKRKQAVEMKARRKLNNDLIDIYRNGYQKAEPLSDAWADCYNALQYQLYLHEILNEPR</sequence>
<protein>
    <submittedName>
        <fullName evidence="5">DNA primase</fullName>
    </submittedName>
</protein>
<dbReference type="SUPFAM" id="SSF57783">
    <property type="entry name" value="Zinc beta-ribbon"/>
    <property type="match status" value="1"/>
</dbReference>
<dbReference type="GeneID" id="93336434"/>
<dbReference type="InterPro" id="IPR002694">
    <property type="entry name" value="Znf_CHC2"/>
</dbReference>
<dbReference type="Pfam" id="PF01807">
    <property type="entry name" value="Zn_ribbon_DnaG"/>
    <property type="match status" value="1"/>
</dbReference>
<dbReference type="GO" id="GO:0003899">
    <property type="term" value="F:DNA-directed RNA polymerase activity"/>
    <property type="evidence" value="ECO:0007669"/>
    <property type="project" value="InterPro"/>
</dbReference>
<gene>
    <name evidence="5" type="ORF">DWX41_02915</name>
</gene>
<dbReference type="Gene3D" id="3.90.580.10">
    <property type="entry name" value="Zinc finger, CHC2-type domain"/>
    <property type="match status" value="1"/>
</dbReference>
<dbReference type="RefSeq" id="WP_117440630.1">
    <property type="nucleotide sequence ID" value="NZ_QVIA01000002.1"/>
</dbReference>
<dbReference type="GO" id="GO:0006269">
    <property type="term" value="P:DNA replication, synthesis of primer"/>
    <property type="evidence" value="ECO:0007669"/>
    <property type="project" value="TreeGrafter"/>
</dbReference>
<dbReference type="GO" id="GO:0008270">
    <property type="term" value="F:zinc ion binding"/>
    <property type="evidence" value="ECO:0007669"/>
    <property type="project" value="UniProtKB-KW"/>
</dbReference>
<organism evidence="5 6">
    <name type="scientific">Hungatella hathewayi</name>
    <dbReference type="NCBI Taxonomy" id="154046"/>
    <lineage>
        <taxon>Bacteria</taxon>
        <taxon>Bacillati</taxon>
        <taxon>Bacillota</taxon>
        <taxon>Clostridia</taxon>
        <taxon>Lachnospirales</taxon>
        <taxon>Lachnospiraceae</taxon>
        <taxon>Hungatella</taxon>
    </lineage>
</organism>
<dbReference type="PANTHER" id="PTHR30313">
    <property type="entry name" value="DNA PRIMASE"/>
    <property type="match status" value="1"/>
</dbReference>
<evidence type="ECO:0000256" key="1">
    <source>
        <dbReference type="ARBA" id="ARBA00022723"/>
    </source>
</evidence>
<dbReference type="GO" id="GO:0005737">
    <property type="term" value="C:cytoplasm"/>
    <property type="evidence" value="ECO:0007669"/>
    <property type="project" value="TreeGrafter"/>
</dbReference>
<feature type="domain" description="Zinc finger CHC2-type" evidence="4">
    <location>
        <begin position="31"/>
        <end position="80"/>
    </location>
</feature>